<evidence type="ECO:0000313" key="3">
    <source>
        <dbReference type="Proteomes" id="UP001268610"/>
    </source>
</evidence>
<sequence length="139" mass="15596">AWQDKDASKQHDNFVKLCGGTISVTEIAKQEKRLSKSAGKASKNTDSKDTLEQTLVLYNQGMAIDEIALERQLTQATIINHLEKLDKQADSKIDLERIKPDAGQIKAVRKAFRKIKKQALPEHFNEDGSIRLRALVEAL</sequence>
<dbReference type="AlphaFoldDB" id="A0AAJ2LP29"/>
<accession>A0AAJ2LP29</accession>
<dbReference type="InterPro" id="IPR029491">
    <property type="entry name" value="Helicase_HTH"/>
</dbReference>
<organism evidence="2 3">
    <name type="scientific">Rhizobium hidalgonense</name>
    <dbReference type="NCBI Taxonomy" id="1538159"/>
    <lineage>
        <taxon>Bacteria</taxon>
        <taxon>Pseudomonadati</taxon>
        <taxon>Pseudomonadota</taxon>
        <taxon>Alphaproteobacteria</taxon>
        <taxon>Hyphomicrobiales</taxon>
        <taxon>Rhizobiaceae</taxon>
        <taxon>Rhizobium/Agrobacterium group</taxon>
        <taxon>Rhizobium</taxon>
    </lineage>
</organism>
<dbReference type="Pfam" id="PF14493">
    <property type="entry name" value="HTH_40"/>
    <property type="match status" value="1"/>
</dbReference>
<reference evidence="2" key="1">
    <citation type="submission" date="2023-04" db="EMBL/GenBank/DDBJ databases">
        <title>Genomic characterization of faba bean (Vicia faba) microsymbionts in Mexican soils.</title>
        <authorList>
            <person name="Rivera Orduna F.N."/>
            <person name="Guevara-Luna J."/>
            <person name="Yan J."/>
            <person name="Arroyo-Herrera I."/>
            <person name="Li Y."/>
            <person name="Vasquez-Murrieta M.S."/>
            <person name="Wang E.T."/>
        </authorList>
    </citation>
    <scope>NUCLEOTIDE SEQUENCE</scope>
    <source>
        <strain evidence="2">CH26</strain>
    </source>
</reference>
<dbReference type="RefSeq" id="WP_310866462.1">
    <property type="nucleotide sequence ID" value="NZ_JAVLSF010000772.1"/>
</dbReference>
<proteinExistence type="predicted"/>
<name>A0AAJ2LP29_9HYPH</name>
<feature type="non-terminal residue" evidence="2">
    <location>
        <position position="139"/>
    </location>
</feature>
<gene>
    <name evidence="2" type="ORF">RJJ65_38305</name>
</gene>
<comment type="caution">
    <text evidence="2">The sequence shown here is derived from an EMBL/GenBank/DDBJ whole genome shotgun (WGS) entry which is preliminary data.</text>
</comment>
<evidence type="ECO:0000259" key="1">
    <source>
        <dbReference type="Pfam" id="PF14493"/>
    </source>
</evidence>
<dbReference type="Proteomes" id="UP001268610">
    <property type="component" value="Unassembled WGS sequence"/>
</dbReference>
<evidence type="ECO:0000313" key="2">
    <source>
        <dbReference type="EMBL" id="MDR9778397.1"/>
    </source>
</evidence>
<dbReference type="EMBL" id="JAVLSF010000772">
    <property type="protein sequence ID" value="MDR9778397.1"/>
    <property type="molecule type" value="Genomic_DNA"/>
</dbReference>
<feature type="non-terminal residue" evidence="2">
    <location>
        <position position="1"/>
    </location>
</feature>
<feature type="domain" description="Helicase Helix-turn-helix" evidence="1">
    <location>
        <begin position="50"/>
        <end position="122"/>
    </location>
</feature>
<protein>
    <submittedName>
        <fullName evidence="2">Helix-turn-helix domain-containing protein</fullName>
    </submittedName>
</protein>